<feature type="region of interest" description="Disordered" evidence="1">
    <location>
        <begin position="595"/>
        <end position="755"/>
    </location>
</feature>
<name>A0ABW9LIR2_9MYCO</name>
<dbReference type="RefSeq" id="WP_409545479.1">
    <property type="nucleotide sequence ID" value="NZ_JBKBDD010000018.1"/>
</dbReference>
<organism evidence="2 3">
    <name type="scientific">Mycolicibacterium nivoides</name>
    <dbReference type="NCBI Taxonomy" id="2487344"/>
    <lineage>
        <taxon>Bacteria</taxon>
        <taxon>Bacillati</taxon>
        <taxon>Actinomycetota</taxon>
        <taxon>Actinomycetes</taxon>
        <taxon>Mycobacteriales</taxon>
        <taxon>Mycobacteriaceae</taxon>
        <taxon>Mycolicibacterium</taxon>
    </lineage>
</organism>
<feature type="compositionally biased region" description="Low complexity" evidence="1">
    <location>
        <begin position="632"/>
        <end position="670"/>
    </location>
</feature>
<evidence type="ECO:0000256" key="1">
    <source>
        <dbReference type="SAM" id="MobiDB-lite"/>
    </source>
</evidence>
<protein>
    <submittedName>
        <fullName evidence="2">Type VII secretion protein EccE</fullName>
    </submittedName>
</protein>
<proteinExistence type="predicted"/>
<feature type="compositionally biased region" description="Low complexity" evidence="1">
    <location>
        <begin position="595"/>
        <end position="607"/>
    </location>
</feature>
<comment type="caution">
    <text evidence="2">The sequence shown here is derived from an EMBL/GenBank/DDBJ whole genome shotgun (WGS) entry which is preliminary data.</text>
</comment>
<feature type="compositionally biased region" description="Pro residues" evidence="1">
    <location>
        <begin position="726"/>
        <end position="738"/>
    </location>
</feature>
<dbReference type="PANTHER" id="PTHR12460">
    <property type="entry name" value="CYCLIN-DEPENDENT KINASE INHIBITOR-RELATED PROTEIN"/>
    <property type="match status" value="1"/>
</dbReference>
<sequence>MARRARTTTGDNDATESAPPRLAVPDRKLVSLTPSTGLAASALATTAALGLSPHGPAAAAGSAAAIAAVFGAQVGGRTLGQWVALRRASRDLPEQAAAFSREGIGVIFDGHTVSTLVQITPRPWQLTSITATGSCQSPVISADVLRRQLRQYDIGVNRLTAICAGYKFAARDVAAGVLDTLIGPVSVPLGGMTVIEVSLRLEADMLGPAYRRAQRDSLPHGLCQALTIAATRVCHALAEQGFGGRIMDVNSIRAFQSDVLAQVGRPLASPGWRSCGPRSGVHTRTYVPARGHWNAESAGGWHHLQSHRQYTTLTLTPQGDNQALAQPLITYLVRGEDGLAKASGYGLRAAVGQQAAGLAQALPVTRQLPLRSPGALIDDDHHLGFGIPAGGAGVFVGTREDKTRVFVAVSPTAEPLWLSGPVLFAMQMVARLSTQDQTIAVMIDDPRWHRLVAHRDSPTLTVGSLDSAPADVVVCTPAWWERHRERCAGKAVLLVTEDVPGRGASNSLTVTTTASGHSEIAVAVDEQTTTVRWELTPMERRTLLGDVDTEGSAAPREGSDLRLPQVVDLPTATAAIRPKRRPAAAVPAVETVSQAAVPATPAAVPVTRPDPPVSKRRATPTTLSVRDVTELPPVVSAPPAAARSPRRTAAPTPTRAPAPRVDTAPVAASPPLTPPPAAAVRADTPAQDAKTPPRRRDRTPLRPAPAGSPPLAPVDPPPNRSRDRQPSPPPSPAHPQKPPARRGKHRHGSDEEGKP</sequence>
<dbReference type="EMBL" id="JBKBDD010000018">
    <property type="protein sequence ID" value="MFN6547883.1"/>
    <property type="molecule type" value="Genomic_DNA"/>
</dbReference>
<accession>A0ABW9LIR2</accession>
<evidence type="ECO:0000313" key="2">
    <source>
        <dbReference type="EMBL" id="MFN6547883.1"/>
    </source>
</evidence>
<dbReference type="PANTHER" id="PTHR12460:SF0">
    <property type="entry name" value="CID DOMAIN-CONTAINING PROTEIN-RELATED"/>
    <property type="match status" value="1"/>
</dbReference>
<dbReference type="Proteomes" id="UP001635816">
    <property type="component" value="Unassembled WGS sequence"/>
</dbReference>
<gene>
    <name evidence="2" type="ORF">ACK4CT_32295</name>
</gene>
<reference evidence="2 3" key="1">
    <citation type="submission" date="2024-12" db="EMBL/GenBank/DDBJ databases">
        <title>The coexistence of Mycolicibacterium septicum and Mycolicibacterium nivoides in clinical samples.</title>
        <authorList>
            <person name="Wang C."/>
            <person name="Feng Y."/>
            <person name="Zong Z."/>
        </authorList>
    </citation>
    <scope>NUCLEOTIDE SEQUENCE [LARGE SCALE GENOMIC DNA]</scope>
    <source>
        <strain evidence="2 3">120309</strain>
    </source>
</reference>
<feature type="compositionally biased region" description="Pro residues" evidence="1">
    <location>
        <begin position="702"/>
        <end position="719"/>
    </location>
</feature>
<feature type="region of interest" description="Disordered" evidence="1">
    <location>
        <begin position="1"/>
        <end position="23"/>
    </location>
</feature>
<evidence type="ECO:0000313" key="3">
    <source>
        <dbReference type="Proteomes" id="UP001635816"/>
    </source>
</evidence>
<keyword evidence="3" id="KW-1185">Reference proteome</keyword>